<reference evidence="1" key="1">
    <citation type="journal article" date="2020" name="J. ISSAAS">
        <title>Lactobacilli and other gastrointestinal microbiota of Peromyscus leucopus, reservoir host for agents of Lyme disease and other zoonoses in North America.</title>
        <authorList>
            <person name="Milovic A."/>
            <person name="Bassam K."/>
            <person name="Shao H."/>
            <person name="Chatzistamou I."/>
            <person name="Tufts D.M."/>
            <person name="Diuk-Wasser M."/>
            <person name="Barbour A.G."/>
        </authorList>
    </citation>
    <scope>NUCLEOTIDE SEQUENCE</scope>
    <source>
        <strain evidence="1">LL90</strain>
    </source>
</reference>
<protein>
    <submittedName>
        <fullName evidence="1">Uncharacterized protein</fullName>
    </submittedName>
</protein>
<proteinExistence type="predicted"/>
<organism evidence="1">
    <name type="scientific">uncultured Alphaproteobacteria bacterium</name>
    <dbReference type="NCBI Taxonomy" id="91750"/>
    <lineage>
        <taxon>Bacteria</taxon>
        <taxon>Pseudomonadati</taxon>
        <taxon>Pseudomonadota</taxon>
        <taxon>Alphaproteobacteria</taxon>
        <taxon>environmental samples</taxon>
    </lineage>
</organism>
<dbReference type="EMBL" id="MN990728">
    <property type="protein sequence ID" value="QIM10387.1"/>
    <property type="molecule type" value="Genomic_DNA"/>
</dbReference>
<accession>A0A6G8F295</accession>
<sequence>MNFNSPQLDDYLNNFNNPEIKKISQTYPRGIKAKTSELIKQIQDGKIKDIDGMISFLDSSFAGYAKEKGDVLKEVFNGYSEFFNSAKNVMSGNLEVMQRLQNDDGLGYQRELDRLYKVFGVDAEKDQTHAYLNPSPAQPLYDGMCPGTMFYQNFSVSRLSDAEYIGDSTVNKNKISTPLHEATHHIFAQSQLKKDIQAGNIKGRMKEVMSVLGAYIEATSDKQPRGATALSALDEAFAACSSAVIYQKSNGGKLPDEWYHGFEAADRLVPKVFPLYQEYMEQGKSFDEAFFTSLSKKLGSLRAINGKARCCENISDIPKPQAKLSADKKAERMFVGRDGGR</sequence>
<evidence type="ECO:0000313" key="1">
    <source>
        <dbReference type="EMBL" id="QIM10387.1"/>
    </source>
</evidence>
<name>A0A6G8F295_9PROT</name>
<dbReference type="AlphaFoldDB" id="A0A6G8F295"/>
<gene>
    <name evidence="1" type="ORF">PlAlph_1410</name>
</gene>